<organism evidence="6 7">
    <name type="scientific">Tritonibacter aquimaris</name>
    <dbReference type="NCBI Taxonomy" id="2663379"/>
    <lineage>
        <taxon>Bacteria</taxon>
        <taxon>Pseudomonadati</taxon>
        <taxon>Pseudomonadota</taxon>
        <taxon>Alphaproteobacteria</taxon>
        <taxon>Rhodobacterales</taxon>
        <taxon>Paracoccaceae</taxon>
        <taxon>Tritonibacter</taxon>
    </lineage>
</organism>
<evidence type="ECO:0000256" key="2">
    <source>
        <dbReference type="ARBA" id="ARBA00022692"/>
    </source>
</evidence>
<keyword evidence="3 5" id="KW-1133">Transmembrane helix</keyword>
<dbReference type="InterPro" id="IPR007318">
    <property type="entry name" value="Phopholipid_MeTrfase"/>
</dbReference>
<reference evidence="6 7" key="1">
    <citation type="submission" date="2019-10" db="EMBL/GenBank/DDBJ databases">
        <title>Epibacterium sp. nov., isolated from seawater.</title>
        <authorList>
            <person name="Zhang X."/>
            <person name="Li N."/>
        </authorList>
    </citation>
    <scope>NUCLEOTIDE SEQUENCE [LARGE SCALE GENOMIC DNA]</scope>
    <source>
        <strain evidence="6 7">SM1969</strain>
    </source>
</reference>
<comment type="caution">
    <text evidence="6">The sequence shown here is derived from an EMBL/GenBank/DDBJ whole genome shotgun (WGS) entry which is preliminary data.</text>
</comment>
<evidence type="ECO:0000313" key="7">
    <source>
        <dbReference type="Proteomes" id="UP000436694"/>
    </source>
</evidence>
<dbReference type="Pfam" id="PF04191">
    <property type="entry name" value="PEMT"/>
    <property type="match status" value="1"/>
</dbReference>
<keyword evidence="7" id="KW-1185">Reference proteome</keyword>
<evidence type="ECO:0000256" key="3">
    <source>
        <dbReference type="ARBA" id="ARBA00022989"/>
    </source>
</evidence>
<feature type="transmembrane region" description="Helical" evidence="5">
    <location>
        <begin position="79"/>
        <end position="105"/>
    </location>
</feature>
<feature type="transmembrane region" description="Helical" evidence="5">
    <location>
        <begin position="20"/>
        <end position="43"/>
    </location>
</feature>
<dbReference type="EMBL" id="WIXK01000001">
    <property type="protein sequence ID" value="MQY41064.1"/>
    <property type="molecule type" value="Genomic_DNA"/>
</dbReference>
<evidence type="ECO:0000256" key="5">
    <source>
        <dbReference type="SAM" id="Phobius"/>
    </source>
</evidence>
<evidence type="ECO:0000313" key="6">
    <source>
        <dbReference type="EMBL" id="MQY41064.1"/>
    </source>
</evidence>
<sequence length="136" mass="15524">MCAIVWTQAKFLPMGPRNAIWFPTGLVWLVWGTAAALVAAALWQMWRHRTTVHPHDMASKLVTSGAFGISRNPIYVADVLVLVGVVLRFGTVVSTLCVGVFIWVLQRRFILAEELRLKSQFPALWTEYKNKTRRWI</sequence>
<dbReference type="GO" id="GO:0012505">
    <property type="term" value="C:endomembrane system"/>
    <property type="evidence" value="ECO:0007669"/>
    <property type="project" value="UniProtKB-SubCell"/>
</dbReference>
<dbReference type="PANTHER" id="PTHR12714">
    <property type="entry name" value="PROTEIN-S ISOPRENYLCYSTEINE O-METHYLTRANSFERASE"/>
    <property type="match status" value="1"/>
</dbReference>
<dbReference type="GO" id="GO:0008168">
    <property type="term" value="F:methyltransferase activity"/>
    <property type="evidence" value="ECO:0007669"/>
    <property type="project" value="UniProtKB-KW"/>
</dbReference>
<proteinExistence type="predicted"/>
<keyword evidence="4 5" id="KW-0472">Membrane</keyword>
<keyword evidence="2 5" id="KW-0812">Transmembrane</keyword>
<name>A0A844ARS7_9RHOB</name>
<keyword evidence="6" id="KW-0808">Transferase</keyword>
<accession>A0A844ARS7</accession>
<protein>
    <submittedName>
        <fullName evidence="6">Isoprenylcysteine carboxylmethyltransferase family protein</fullName>
    </submittedName>
</protein>
<evidence type="ECO:0000256" key="1">
    <source>
        <dbReference type="ARBA" id="ARBA00004127"/>
    </source>
</evidence>
<dbReference type="GO" id="GO:0032259">
    <property type="term" value="P:methylation"/>
    <property type="evidence" value="ECO:0007669"/>
    <property type="project" value="UniProtKB-KW"/>
</dbReference>
<comment type="subcellular location">
    <subcellularLocation>
        <location evidence="1">Endomembrane system</location>
        <topology evidence="1">Multi-pass membrane protein</topology>
    </subcellularLocation>
</comment>
<evidence type="ECO:0000256" key="4">
    <source>
        <dbReference type="ARBA" id="ARBA00023136"/>
    </source>
</evidence>
<dbReference type="Proteomes" id="UP000436694">
    <property type="component" value="Unassembled WGS sequence"/>
</dbReference>
<keyword evidence="6" id="KW-0489">Methyltransferase</keyword>
<dbReference type="Gene3D" id="1.20.120.1630">
    <property type="match status" value="1"/>
</dbReference>
<gene>
    <name evidence="6" type="ORF">GG681_00270</name>
</gene>
<dbReference type="AlphaFoldDB" id="A0A844ARS7"/>
<dbReference type="PANTHER" id="PTHR12714:SF24">
    <property type="entry name" value="SLR1182 PROTEIN"/>
    <property type="match status" value="1"/>
</dbReference>